<evidence type="ECO:0000313" key="9">
    <source>
        <dbReference type="Proteomes" id="UP000027920"/>
    </source>
</evidence>
<feature type="transmembrane region" description="Helical" evidence="6">
    <location>
        <begin position="177"/>
        <end position="199"/>
    </location>
</feature>
<dbReference type="OrthoDB" id="2250022at2759"/>
<protein>
    <recommendedName>
        <fullName evidence="7">Major facilitator superfamily (MFS) profile domain-containing protein</fullName>
    </recommendedName>
</protein>
<feature type="transmembrane region" description="Helical" evidence="6">
    <location>
        <begin position="145"/>
        <end position="165"/>
    </location>
</feature>
<organism evidence="8 9">
    <name type="scientific">Exophiala aquamarina CBS 119918</name>
    <dbReference type="NCBI Taxonomy" id="1182545"/>
    <lineage>
        <taxon>Eukaryota</taxon>
        <taxon>Fungi</taxon>
        <taxon>Dikarya</taxon>
        <taxon>Ascomycota</taxon>
        <taxon>Pezizomycotina</taxon>
        <taxon>Eurotiomycetes</taxon>
        <taxon>Chaetothyriomycetidae</taxon>
        <taxon>Chaetothyriales</taxon>
        <taxon>Herpotrichiellaceae</taxon>
        <taxon>Exophiala</taxon>
    </lineage>
</organism>
<keyword evidence="9" id="KW-1185">Reference proteome</keyword>
<dbReference type="PANTHER" id="PTHR43791:SF78">
    <property type="entry name" value="TRANSPORTER, PUTATIVE (AFU_ORTHOLOGUE AFUA_3G01370)-RELATED"/>
    <property type="match status" value="1"/>
</dbReference>
<evidence type="ECO:0000256" key="5">
    <source>
        <dbReference type="ARBA" id="ARBA00023136"/>
    </source>
</evidence>
<dbReference type="FunFam" id="1.20.1250.20:FF:000013">
    <property type="entry name" value="MFS general substrate transporter"/>
    <property type="match status" value="1"/>
</dbReference>
<keyword evidence="2" id="KW-0813">Transport</keyword>
<dbReference type="Gene3D" id="1.20.1250.20">
    <property type="entry name" value="MFS general substrate transporter like domains"/>
    <property type="match status" value="2"/>
</dbReference>
<dbReference type="InterPro" id="IPR020846">
    <property type="entry name" value="MFS_dom"/>
</dbReference>
<comment type="subcellular location">
    <subcellularLocation>
        <location evidence="1">Membrane</location>
        <topology evidence="1">Multi-pass membrane protein</topology>
    </subcellularLocation>
</comment>
<gene>
    <name evidence="8" type="ORF">A1O9_04221</name>
</gene>
<evidence type="ECO:0000256" key="6">
    <source>
        <dbReference type="SAM" id="Phobius"/>
    </source>
</evidence>
<dbReference type="FunFam" id="1.20.1250.20:FF:000057">
    <property type="entry name" value="MFS general substrate transporter"/>
    <property type="match status" value="1"/>
</dbReference>
<comment type="caution">
    <text evidence="8">The sequence shown here is derived from an EMBL/GenBank/DDBJ whole genome shotgun (WGS) entry which is preliminary data.</text>
</comment>
<dbReference type="InterPro" id="IPR036259">
    <property type="entry name" value="MFS_trans_sf"/>
</dbReference>
<feature type="transmembrane region" description="Helical" evidence="6">
    <location>
        <begin position="436"/>
        <end position="459"/>
    </location>
</feature>
<feature type="transmembrane region" description="Helical" evidence="6">
    <location>
        <begin position="114"/>
        <end position="133"/>
    </location>
</feature>
<dbReference type="Pfam" id="PF07690">
    <property type="entry name" value="MFS_1"/>
    <property type="match status" value="1"/>
</dbReference>
<feature type="transmembrane region" description="Helical" evidence="6">
    <location>
        <begin position="88"/>
        <end position="107"/>
    </location>
</feature>
<evidence type="ECO:0000259" key="7">
    <source>
        <dbReference type="PROSITE" id="PS50850"/>
    </source>
</evidence>
<dbReference type="InterPro" id="IPR011701">
    <property type="entry name" value="MFS"/>
</dbReference>
<keyword evidence="4 6" id="KW-1133">Transmembrane helix</keyword>
<dbReference type="GO" id="GO:0016020">
    <property type="term" value="C:membrane"/>
    <property type="evidence" value="ECO:0007669"/>
    <property type="project" value="UniProtKB-SubCell"/>
</dbReference>
<dbReference type="PROSITE" id="PS50850">
    <property type="entry name" value="MFS"/>
    <property type="match status" value="1"/>
</dbReference>
<feature type="transmembrane region" description="Helical" evidence="6">
    <location>
        <begin position="283"/>
        <end position="303"/>
    </location>
</feature>
<evidence type="ECO:0000256" key="1">
    <source>
        <dbReference type="ARBA" id="ARBA00004141"/>
    </source>
</evidence>
<feature type="transmembrane region" description="Helical" evidence="6">
    <location>
        <begin position="315"/>
        <end position="334"/>
    </location>
</feature>
<feature type="transmembrane region" description="Helical" evidence="6">
    <location>
        <begin position="346"/>
        <end position="366"/>
    </location>
</feature>
<evidence type="ECO:0000256" key="2">
    <source>
        <dbReference type="ARBA" id="ARBA00022448"/>
    </source>
</evidence>
<dbReference type="EMBL" id="AMGV01000003">
    <property type="protein sequence ID" value="KEF59377.1"/>
    <property type="molecule type" value="Genomic_DNA"/>
</dbReference>
<sequence length="511" mass="57320">MAAQTDIRENQLDTKAEFGQFENTETVALTEHEKRLSKKLVRKIDLLIMPAILIIYIMNWIDRNNYAAARLQGLESDLGLVGNQYQTGLSILFVGYILGQIPSNLLLNYCGRPSLYLGFFTIAWGTVSALTALVTNFGSIMACRFILGIVEAPFFPGVLFYLSRWYTKEEINFRMSIFYSGALIAGAFGNLIAAGILHGLEGHAGLASWQWLYIIEGVVTVFFGICTCFILPDFPQTWRALSPELKHIAIRRLTIEAAQADVDEEGAKAQLRGLALAFADIKVYIFAVAYLAITGAIGFQNFFPTLTRTLGYSRFISLLLVAPPYIFITIWSYFHGLISDRVQNRFWFFVYPVPVSIAGFLIFMTTESFGPRYFACFLMTFVLTMNGTIYAWIASSIPRPPAKRAAAYAFINSLGNSASIWTPFTYREEDKPFYRPALGICIGLQVIAAVCAVVMRLYLQRENKQFARMEMENDGQPLGEADLARLQKTTQAEGIAVAEARAMEKGFRYQL</sequence>
<name>A0A072PI14_9EURO</name>
<dbReference type="GeneID" id="25279154"/>
<evidence type="ECO:0000256" key="3">
    <source>
        <dbReference type="ARBA" id="ARBA00022692"/>
    </source>
</evidence>
<dbReference type="PANTHER" id="PTHR43791">
    <property type="entry name" value="PERMEASE-RELATED"/>
    <property type="match status" value="1"/>
</dbReference>
<feature type="transmembrane region" description="Helical" evidence="6">
    <location>
        <begin position="372"/>
        <end position="393"/>
    </location>
</feature>
<keyword evidence="3 6" id="KW-0812">Transmembrane</keyword>
<dbReference type="SUPFAM" id="SSF103473">
    <property type="entry name" value="MFS general substrate transporter"/>
    <property type="match status" value="1"/>
</dbReference>
<evidence type="ECO:0000256" key="4">
    <source>
        <dbReference type="ARBA" id="ARBA00022989"/>
    </source>
</evidence>
<reference evidence="8 9" key="1">
    <citation type="submission" date="2013-03" db="EMBL/GenBank/DDBJ databases">
        <title>The Genome Sequence of Exophiala aquamarina CBS 119918.</title>
        <authorList>
            <consortium name="The Broad Institute Genomics Platform"/>
            <person name="Cuomo C."/>
            <person name="de Hoog S."/>
            <person name="Gorbushina A."/>
            <person name="Walker B."/>
            <person name="Young S.K."/>
            <person name="Zeng Q."/>
            <person name="Gargeya S."/>
            <person name="Fitzgerald M."/>
            <person name="Haas B."/>
            <person name="Abouelleil A."/>
            <person name="Allen A.W."/>
            <person name="Alvarado L."/>
            <person name="Arachchi H.M."/>
            <person name="Berlin A.M."/>
            <person name="Chapman S.B."/>
            <person name="Gainer-Dewar J."/>
            <person name="Goldberg J."/>
            <person name="Griggs A."/>
            <person name="Gujja S."/>
            <person name="Hansen M."/>
            <person name="Howarth C."/>
            <person name="Imamovic A."/>
            <person name="Ireland A."/>
            <person name="Larimer J."/>
            <person name="McCowan C."/>
            <person name="Murphy C."/>
            <person name="Pearson M."/>
            <person name="Poon T.W."/>
            <person name="Priest M."/>
            <person name="Roberts A."/>
            <person name="Saif S."/>
            <person name="Shea T."/>
            <person name="Sisk P."/>
            <person name="Sykes S."/>
            <person name="Wortman J."/>
            <person name="Nusbaum C."/>
            <person name="Birren B."/>
        </authorList>
    </citation>
    <scope>NUCLEOTIDE SEQUENCE [LARGE SCALE GENOMIC DNA]</scope>
    <source>
        <strain evidence="8 9">CBS 119918</strain>
    </source>
</reference>
<feature type="transmembrane region" description="Helical" evidence="6">
    <location>
        <begin position="44"/>
        <end position="61"/>
    </location>
</feature>
<feature type="transmembrane region" description="Helical" evidence="6">
    <location>
        <begin position="405"/>
        <end position="424"/>
    </location>
</feature>
<evidence type="ECO:0000313" key="8">
    <source>
        <dbReference type="EMBL" id="KEF59377.1"/>
    </source>
</evidence>
<accession>A0A072PI14</accession>
<dbReference type="GO" id="GO:0022857">
    <property type="term" value="F:transmembrane transporter activity"/>
    <property type="evidence" value="ECO:0007669"/>
    <property type="project" value="InterPro"/>
</dbReference>
<dbReference type="RefSeq" id="XP_013261967.1">
    <property type="nucleotide sequence ID" value="XM_013406513.1"/>
</dbReference>
<proteinExistence type="predicted"/>
<dbReference type="Proteomes" id="UP000027920">
    <property type="component" value="Unassembled WGS sequence"/>
</dbReference>
<feature type="transmembrane region" description="Helical" evidence="6">
    <location>
        <begin position="211"/>
        <end position="231"/>
    </location>
</feature>
<keyword evidence="5 6" id="KW-0472">Membrane</keyword>
<dbReference type="AlphaFoldDB" id="A0A072PI14"/>
<dbReference type="HOGENOM" id="CLU_001265_0_6_1"/>
<feature type="domain" description="Major facilitator superfamily (MFS) profile" evidence="7">
    <location>
        <begin position="48"/>
        <end position="463"/>
    </location>
</feature>
<dbReference type="VEuPathDB" id="FungiDB:A1O9_04221"/>